<dbReference type="CDD" id="cd19414">
    <property type="entry name" value="lipocalin_1_3_4_13-like"/>
    <property type="match status" value="1"/>
</dbReference>
<evidence type="ECO:0000256" key="1">
    <source>
        <dbReference type="ARBA" id="ARBA00004613"/>
    </source>
</evidence>
<keyword evidence="4 5" id="KW-0732">Signal</keyword>
<proteinExistence type="inferred from homology"/>
<feature type="chain" id="PRO_5034398865" evidence="5">
    <location>
        <begin position="22"/>
        <end position="176"/>
    </location>
</feature>
<dbReference type="PANTHER" id="PTHR11430">
    <property type="entry name" value="LIPOCALIN"/>
    <property type="match status" value="1"/>
</dbReference>
<accession>A0A8C6IGP7</accession>
<dbReference type="InterPro" id="IPR002345">
    <property type="entry name" value="Lipocalin"/>
</dbReference>
<dbReference type="PANTHER" id="PTHR11430:SF129">
    <property type="entry name" value="ODORANT-BINDING PROTEIN 2A-RELATED"/>
    <property type="match status" value="1"/>
</dbReference>
<evidence type="ECO:0000256" key="5">
    <source>
        <dbReference type="SAM" id="SignalP"/>
    </source>
</evidence>
<sequence length="176" mass="20101">MKSLLLTILLLGLVAVPKAQEAPPDDQEDFSGIWYTQAMVFDRNHTDGKRPMKVFPMTVIALEGGSLEAQLTFWDNGHCHMKKFLMHKTDEPHKYTAFKGKKTIYIQETSVKGYYILYCEGQRHGRSHRKGKLIGTNSEKNPEAMEEFKKFAMSKGFREENIIVPEQLDQCVSGSN</sequence>
<comment type="similarity">
    <text evidence="2">Belongs to the calycin superfamily. Lipocalin family.</text>
</comment>
<dbReference type="Pfam" id="PF00061">
    <property type="entry name" value="Lipocalin"/>
    <property type="match status" value="1"/>
</dbReference>
<comment type="subcellular location">
    <subcellularLocation>
        <location evidence="1">Secreted</location>
    </subcellularLocation>
</comment>
<evidence type="ECO:0000256" key="4">
    <source>
        <dbReference type="ARBA" id="ARBA00022729"/>
    </source>
</evidence>
<protein>
    <submittedName>
        <fullName evidence="7">Odorant binding protein 2B</fullName>
    </submittedName>
</protein>
<dbReference type="InterPro" id="IPR002450">
    <property type="entry name" value="von_Ebner_gland"/>
</dbReference>
<feature type="signal peptide" evidence="5">
    <location>
        <begin position="1"/>
        <end position="21"/>
    </location>
</feature>
<evidence type="ECO:0000256" key="3">
    <source>
        <dbReference type="ARBA" id="ARBA00022525"/>
    </source>
</evidence>
<dbReference type="SUPFAM" id="SSF50814">
    <property type="entry name" value="Lipocalins"/>
    <property type="match status" value="1"/>
</dbReference>
<evidence type="ECO:0000313" key="8">
    <source>
        <dbReference type="Proteomes" id="UP000694415"/>
    </source>
</evidence>
<dbReference type="AlphaFoldDB" id="A0A8C6IGP7"/>
<dbReference type="Proteomes" id="UP000694415">
    <property type="component" value="Unplaced"/>
</dbReference>
<dbReference type="PRINTS" id="PR01175">
    <property type="entry name" value="VNEBNERGLAND"/>
</dbReference>
<reference evidence="7" key="2">
    <citation type="submission" date="2025-09" db="UniProtKB">
        <authorList>
            <consortium name="Ensembl"/>
        </authorList>
    </citation>
    <scope>IDENTIFICATION</scope>
</reference>
<keyword evidence="3" id="KW-0964">Secreted</keyword>
<keyword evidence="8" id="KW-1185">Reference proteome</keyword>
<dbReference type="Gene3D" id="2.40.128.20">
    <property type="match status" value="1"/>
</dbReference>
<evidence type="ECO:0000259" key="6">
    <source>
        <dbReference type="Pfam" id="PF00061"/>
    </source>
</evidence>
<organism evidence="7 8">
    <name type="scientific">Mus spicilegus</name>
    <name type="common">Mound-building mouse</name>
    <dbReference type="NCBI Taxonomy" id="10103"/>
    <lineage>
        <taxon>Eukaryota</taxon>
        <taxon>Metazoa</taxon>
        <taxon>Chordata</taxon>
        <taxon>Craniata</taxon>
        <taxon>Vertebrata</taxon>
        <taxon>Euteleostomi</taxon>
        <taxon>Mammalia</taxon>
        <taxon>Eutheria</taxon>
        <taxon>Euarchontoglires</taxon>
        <taxon>Glires</taxon>
        <taxon>Rodentia</taxon>
        <taxon>Myomorpha</taxon>
        <taxon>Muroidea</taxon>
        <taxon>Muridae</taxon>
        <taxon>Murinae</taxon>
        <taxon>Mus</taxon>
        <taxon>Mus</taxon>
    </lineage>
</organism>
<dbReference type="InterPro" id="IPR000566">
    <property type="entry name" value="Lipocln_cytosolic_FA-bd_dom"/>
</dbReference>
<reference evidence="7" key="1">
    <citation type="submission" date="2025-08" db="UniProtKB">
        <authorList>
            <consortium name="Ensembl"/>
        </authorList>
    </citation>
    <scope>IDENTIFICATION</scope>
</reference>
<dbReference type="Ensembl" id="ENSMSIT00000044806.1">
    <property type="protein sequence ID" value="ENSMSIP00000035573.1"/>
    <property type="gene ID" value="ENSMSIG00000029602.1"/>
</dbReference>
<evidence type="ECO:0000313" key="7">
    <source>
        <dbReference type="Ensembl" id="ENSMSIP00000035573.1"/>
    </source>
</evidence>
<dbReference type="GO" id="GO:0036094">
    <property type="term" value="F:small molecule binding"/>
    <property type="evidence" value="ECO:0007669"/>
    <property type="project" value="InterPro"/>
</dbReference>
<feature type="domain" description="Lipocalin/cytosolic fatty-acid binding" evidence="6">
    <location>
        <begin position="31"/>
        <end position="167"/>
    </location>
</feature>
<dbReference type="GO" id="GO:0005615">
    <property type="term" value="C:extracellular space"/>
    <property type="evidence" value="ECO:0007669"/>
    <property type="project" value="TreeGrafter"/>
</dbReference>
<name>A0A8C6IGP7_MUSSI</name>
<dbReference type="InterPro" id="IPR012674">
    <property type="entry name" value="Calycin"/>
</dbReference>
<dbReference type="GeneTree" id="ENSGT01050000244868"/>
<evidence type="ECO:0000256" key="2">
    <source>
        <dbReference type="ARBA" id="ARBA00006889"/>
    </source>
</evidence>